<dbReference type="Gene3D" id="1.20.1070.10">
    <property type="entry name" value="Rhodopsin 7-helix transmembrane proteins"/>
    <property type="match status" value="1"/>
</dbReference>
<feature type="transmembrane region" description="Helical" evidence="11">
    <location>
        <begin position="147"/>
        <end position="166"/>
    </location>
</feature>
<gene>
    <name evidence="12" type="ORF">M408DRAFT_140016</name>
</gene>
<dbReference type="EMBL" id="KN824293">
    <property type="protein sequence ID" value="KIM28331.1"/>
    <property type="molecule type" value="Genomic_DNA"/>
</dbReference>
<dbReference type="InterPro" id="IPR001499">
    <property type="entry name" value="GPCR_STE3"/>
</dbReference>
<reference evidence="12 13" key="1">
    <citation type="submission" date="2014-04" db="EMBL/GenBank/DDBJ databases">
        <authorList>
            <consortium name="DOE Joint Genome Institute"/>
            <person name="Kuo A."/>
            <person name="Zuccaro A."/>
            <person name="Kohler A."/>
            <person name="Nagy L.G."/>
            <person name="Floudas D."/>
            <person name="Copeland A."/>
            <person name="Barry K.W."/>
            <person name="Cichocki N."/>
            <person name="Veneault-Fourrey C."/>
            <person name="LaButti K."/>
            <person name="Lindquist E.A."/>
            <person name="Lipzen A."/>
            <person name="Lundell T."/>
            <person name="Morin E."/>
            <person name="Murat C."/>
            <person name="Sun H."/>
            <person name="Tunlid A."/>
            <person name="Henrissat B."/>
            <person name="Grigoriev I.V."/>
            <person name="Hibbett D.S."/>
            <person name="Martin F."/>
            <person name="Nordberg H.P."/>
            <person name="Cantor M.N."/>
            <person name="Hua S.X."/>
        </authorList>
    </citation>
    <scope>NUCLEOTIDE SEQUENCE [LARGE SCALE GENOMIC DNA]</scope>
    <source>
        <strain evidence="12 13">MAFF 305830</strain>
    </source>
</reference>
<evidence type="ECO:0000256" key="1">
    <source>
        <dbReference type="ARBA" id="ARBA00004141"/>
    </source>
</evidence>
<organism evidence="12 13">
    <name type="scientific">Serendipita vermifera MAFF 305830</name>
    <dbReference type="NCBI Taxonomy" id="933852"/>
    <lineage>
        <taxon>Eukaryota</taxon>
        <taxon>Fungi</taxon>
        <taxon>Dikarya</taxon>
        <taxon>Basidiomycota</taxon>
        <taxon>Agaricomycotina</taxon>
        <taxon>Agaricomycetes</taxon>
        <taxon>Sebacinales</taxon>
        <taxon>Serendipitaceae</taxon>
        <taxon>Serendipita</taxon>
    </lineage>
</organism>
<keyword evidence="7 11" id="KW-0472">Membrane</keyword>
<dbReference type="GO" id="GO:0000750">
    <property type="term" value="P:pheromone-dependent signal transduction involved in conjugation with cellular fusion"/>
    <property type="evidence" value="ECO:0007669"/>
    <property type="project" value="TreeGrafter"/>
</dbReference>
<evidence type="ECO:0000256" key="5">
    <source>
        <dbReference type="ARBA" id="ARBA00022989"/>
    </source>
</evidence>
<feature type="transmembrane region" description="Helical" evidence="11">
    <location>
        <begin position="186"/>
        <end position="214"/>
    </location>
</feature>
<evidence type="ECO:0000256" key="4">
    <source>
        <dbReference type="ARBA" id="ARBA00022692"/>
    </source>
</evidence>
<feature type="compositionally biased region" description="Pro residues" evidence="10">
    <location>
        <begin position="447"/>
        <end position="456"/>
    </location>
</feature>
<dbReference type="OrthoDB" id="2874149at2759"/>
<sequence length="484" mass="54356">MSPKGSFPMVLKTLPVAQLSAKHTLSPSNMTQSVGVSFLYPGIPILCCFSTFLLVILLPGFWKTRIFALLAMVAWLILGNLLVIICMTRWRGNTDNVPILADILAALWYIWFVGAFASMAAFTKFVWQRLQPMSARQLYDNRRRNNIIDGCITVLLPLLWYPTYFFSCPARYYIVEDVGPFGGFWISWPGFILNIVPTCFSSIAMGIFSVLALLSHLRSKRNKEDSNPSFENASVRTRKLLFFSFVTLLLSITAFGLTVGKFLQYYPVSTWDPPPSMAENIQSLQVVRYVDRYFMDSSFGTGMIESSTSRLIITPLLGVYVFAWFGFSAEARNSYRKAVTELARLVNIKPRNASTKISKTKWESLISPFNHYQVSGNHGATPYLGAPSKKSYDVRLPSEPAPVYRPDNSDDVIDIKQVENSGPLNRLSSHKPPLRPLALEDPSRESSPPPPPPPQGTAPNNASPYEEIYGREVHPRQANGKRLK</sequence>
<accession>A0A0C3BA41</accession>
<dbReference type="STRING" id="933852.A0A0C3BA41"/>
<evidence type="ECO:0000256" key="6">
    <source>
        <dbReference type="ARBA" id="ARBA00023040"/>
    </source>
</evidence>
<dbReference type="PANTHER" id="PTHR28097:SF1">
    <property type="entry name" value="PHEROMONE A FACTOR RECEPTOR"/>
    <property type="match status" value="1"/>
</dbReference>
<keyword evidence="9" id="KW-0807">Transducer</keyword>
<evidence type="ECO:0000256" key="9">
    <source>
        <dbReference type="ARBA" id="ARBA00023224"/>
    </source>
</evidence>
<dbReference type="GO" id="GO:0005886">
    <property type="term" value="C:plasma membrane"/>
    <property type="evidence" value="ECO:0007669"/>
    <property type="project" value="TreeGrafter"/>
</dbReference>
<evidence type="ECO:0000313" key="12">
    <source>
        <dbReference type="EMBL" id="KIM28331.1"/>
    </source>
</evidence>
<evidence type="ECO:0000256" key="2">
    <source>
        <dbReference type="ARBA" id="ARBA00011085"/>
    </source>
</evidence>
<dbReference type="AlphaFoldDB" id="A0A0C3BA41"/>
<protein>
    <recommendedName>
        <fullName evidence="14">Pheromone a factor receptor</fullName>
    </recommendedName>
</protein>
<reference evidence="13" key="2">
    <citation type="submission" date="2015-01" db="EMBL/GenBank/DDBJ databases">
        <title>Evolutionary Origins and Diversification of the Mycorrhizal Mutualists.</title>
        <authorList>
            <consortium name="DOE Joint Genome Institute"/>
            <consortium name="Mycorrhizal Genomics Consortium"/>
            <person name="Kohler A."/>
            <person name="Kuo A."/>
            <person name="Nagy L.G."/>
            <person name="Floudas D."/>
            <person name="Copeland A."/>
            <person name="Barry K.W."/>
            <person name="Cichocki N."/>
            <person name="Veneault-Fourrey C."/>
            <person name="LaButti K."/>
            <person name="Lindquist E.A."/>
            <person name="Lipzen A."/>
            <person name="Lundell T."/>
            <person name="Morin E."/>
            <person name="Murat C."/>
            <person name="Riley R."/>
            <person name="Ohm R."/>
            <person name="Sun H."/>
            <person name="Tunlid A."/>
            <person name="Henrissat B."/>
            <person name="Grigoriev I.V."/>
            <person name="Hibbett D.S."/>
            <person name="Martin F."/>
        </authorList>
    </citation>
    <scope>NUCLEOTIDE SEQUENCE [LARGE SCALE GENOMIC DNA]</scope>
    <source>
        <strain evidence="13">MAFF 305830</strain>
    </source>
</reference>
<evidence type="ECO:0008006" key="14">
    <source>
        <dbReference type="Google" id="ProtNLM"/>
    </source>
</evidence>
<feature type="transmembrane region" description="Helical" evidence="11">
    <location>
        <begin position="66"/>
        <end position="85"/>
    </location>
</feature>
<feature type="transmembrane region" description="Helical" evidence="11">
    <location>
        <begin position="308"/>
        <end position="327"/>
    </location>
</feature>
<dbReference type="GO" id="GO:0004932">
    <property type="term" value="F:mating-type factor pheromone receptor activity"/>
    <property type="evidence" value="ECO:0007669"/>
    <property type="project" value="InterPro"/>
</dbReference>
<name>A0A0C3BA41_SERVB</name>
<dbReference type="PANTHER" id="PTHR28097">
    <property type="entry name" value="PHEROMONE A FACTOR RECEPTOR"/>
    <property type="match status" value="1"/>
</dbReference>
<keyword evidence="5 11" id="KW-1133">Transmembrane helix</keyword>
<evidence type="ECO:0000256" key="3">
    <source>
        <dbReference type="ARBA" id="ARBA00022507"/>
    </source>
</evidence>
<keyword evidence="8" id="KW-0675">Receptor</keyword>
<dbReference type="Proteomes" id="UP000054097">
    <property type="component" value="Unassembled WGS sequence"/>
</dbReference>
<feature type="transmembrane region" description="Helical" evidence="11">
    <location>
        <begin position="240"/>
        <end position="263"/>
    </location>
</feature>
<evidence type="ECO:0000313" key="13">
    <source>
        <dbReference type="Proteomes" id="UP000054097"/>
    </source>
</evidence>
<dbReference type="HOGENOM" id="CLU_594689_0_0_1"/>
<feature type="region of interest" description="Disordered" evidence="10">
    <location>
        <begin position="419"/>
        <end position="484"/>
    </location>
</feature>
<evidence type="ECO:0000256" key="10">
    <source>
        <dbReference type="SAM" id="MobiDB-lite"/>
    </source>
</evidence>
<feature type="transmembrane region" description="Helical" evidence="11">
    <location>
        <begin position="38"/>
        <end position="59"/>
    </location>
</feature>
<comment type="subcellular location">
    <subcellularLocation>
        <location evidence="1">Membrane</location>
        <topology evidence="1">Multi-pass membrane protein</topology>
    </subcellularLocation>
</comment>
<dbReference type="Pfam" id="PF02076">
    <property type="entry name" value="STE3"/>
    <property type="match status" value="1"/>
</dbReference>
<keyword evidence="13" id="KW-1185">Reference proteome</keyword>
<comment type="similarity">
    <text evidence="2">Belongs to the G-protein coupled receptor 4 family.</text>
</comment>
<feature type="transmembrane region" description="Helical" evidence="11">
    <location>
        <begin position="105"/>
        <end position="127"/>
    </location>
</feature>
<keyword evidence="6" id="KW-0297">G-protein coupled receptor</keyword>
<evidence type="ECO:0000256" key="7">
    <source>
        <dbReference type="ARBA" id="ARBA00023136"/>
    </source>
</evidence>
<evidence type="ECO:0000256" key="8">
    <source>
        <dbReference type="ARBA" id="ARBA00023170"/>
    </source>
</evidence>
<keyword evidence="3" id="KW-0589">Pheromone response</keyword>
<evidence type="ECO:0000256" key="11">
    <source>
        <dbReference type="SAM" id="Phobius"/>
    </source>
</evidence>
<proteinExistence type="inferred from homology"/>
<keyword evidence="4 11" id="KW-0812">Transmembrane</keyword>